<reference evidence="1" key="1">
    <citation type="submission" date="2014-09" db="EMBL/GenBank/DDBJ databases">
        <authorList>
            <person name="Magalhaes I.L.F."/>
            <person name="Oliveira U."/>
            <person name="Santos F.R."/>
            <person name="Vidigal T.H.D.A."/>
            <person name="Brescovit A.D."/>
            <person name="Santos A.J."/>
        </authorList>
    </citation>
    <scope>NUCLEOTIDE SEQUENCE</scope>
    <source>
        <tissue evidence="1">Shoot tissue taken approximately 20 cm above the soil surface</tissue>
    </source>
</reference>
<sequence length="33" mass="3745">MPNTVFYSTAQSIYDSGENKIVRLTPRSTSIHM</sequence>
<reference evidence="1" key="2">
    <citation type="journal article" date="2015" name="Data Brief">
        <title>Shoot transcriptome of the giant reed, Arundo donax.</title>
        <authorList>
            <person name="Barrero R.A."/>
            <person name="Guerrero F.D."/>
            <person name="Moolhuijzen P."/>
            <person name="Goolsby J.A."/>
            <person name="Tidwell J."/>
            <person name="Bellgard S.E."/>
            <person name="Bellgard M.I."/>
        </authorList>
    </citation>
    <scope>NUCLEOTIDE SEQUENCE</scope>
    <source>
        <tissue evidence="1">Shoot tissue taken approximately 20 cm above the soil surface</tissue>
    </source>
</reference>
<proteinExistence type="predicted"/>
<organism evidence="1">
    <name type="scientific">Arundo donax</name>
    <name type="common">Giant reed</name>
    <name type="synonym">Donax arundinaceus</name>
    <dbReference type="NCBI Taxonomy" id="35708"/>
    <lineage>
        <taxon>Eukaryota</taxon>
        <taxon>Viridiplantae</taxon>
        <taxon>Streptophyta</taxon>
        <taxon>Embryophyta</taxon>
        <taxon>Tracheophyta</taxon>
        <taxon>Spermatophyta</taxon>
        <taxon>Magnoliopsida</taxon>
        <taxon>Liliopsida</taxon>
        <taxon>Poales</taxon>
        <taxon>Poaceae</taxon>
        <taxon>PACMAD clade</taxon>
        <taxon>Arundinoideae</taxon>
        <taxon>Arundineae</taxon>
        <taxon>Arundo</taxon>
    </lineage>
</organism>
<name>A0A0A8Z9E5_ARUDO</name>
<protein>
    <submittedName>
        <fullName evidence="1">Uncharacterized protein</fullName>
    </submittedName>
</protein>
<evidence type="ECO:0000313" key="1">
    <source>
        <dbReference type="EMBL" id="JAD36014.1"/>
    </source>
</evidence>
<accession>A0A0A8Z9E5</accession>
<dbReference type="AlphaFoldDB" id="A0A0A8Z9E5"/>
<dbReference type="EMBL" id="GBRH01261881">
    <property type="protein sequence ID" value="JAD36014.1"/>
    <property type="molecule type" value="Transcribed_RNA"/>
</dbReference>